<protein>
    <submittedName>
        <fullName evidence="1">Uncharacterized protein</fullName>
    </submittedName>
</protein>
<keyword evidence="2" id="KW-1185">Reference proteome</keyword>
<dbReference type="GO" id="GO:0003676">
    <property type="term" value="F:nucleic acid binding"/>
    <property type="evidence" value="ECO:0007669"/>
    <property type="project" value="InterPro"/>
</dbReference>
<dbReference type="AlphaFoldDB" id="A0AA88I452"/>
<organism evidence="1 2">
    <name type="scientific">Artemia franciscana</name>
    <name type="common">Brine shrimp</name>
    <name type="synonym">Artemia sanfranciscana</name>
    <dbReference type="NCBI Taxonomy" id="6661"/>
    <lineage>
        <taxon>Eukaryota</taxon>
        <taxon>Metazoa</taxon>
        <taxon>Ecdysozoa</taxon>
        <taxon>Arthropoda</taxon>
        <taxon>Crustacea</taxon>
        <taxon>Branchiopoda</taxon>
        <taxon>Anostraca</taxon>
        <taxon>Artemiidae</taxon>
        <taxon>Artemia</taxon>
    </lineage>
</organism>
<proteinExistence type="predicted"/>
<dbReference type="InterPro" id="IPR012337">
    <property type="entry name" value="RNaseH-like_sf"/>
</dbReference>
<gene>
    <name evidence="1" type="ORF">QYM36_003518</name>
</gene>
<dbReference type="EMBL" id="JAVRJZ010000006">
    <property type="protein sequence ID" value="KAK2721264.1"/>
    <property type="molecule type" value="Genomic_DNA"/>
</dbReference>
<dbReference type="InterPro" id="IPR036397">
    <property type="entry name" value="RNaseH_sf"/>
</dbReference>
<comment type="caution">
    <text evidence="1">The sequence shown here is derived from an EMBL/GenBank/DDBJ whole genome shotgun (WGS) entry which is preliminary data.</text>
</comment>
<feature type="non-terminal residue" evidence="1">
    <location>
        <position position="69"/>
    </location>
</feature>
<dbReference type="SUPFAM" id="SSF53098">
    <property type="entry name" value="Ribonuclease H-like"/>
    <property type="match status" value="1"/>
</dbReference>
<name>A0AA88I452_ARTSF</name>
<evidence type="ECO:0000313" key="1">
    <source>
        <dbReference type="EMBL" id="KAK2721264.1"/>
    </source>
</evidence>
<accession>A0AA88I452</accession>
<sequence>MEKVPLISLPTLEKPFYRVAMDIVRPLTASRNGRRFLLVISDYATKHPEELPLRTANARKIAEVLEQFF</sequence>
<dbReference type="Gene3D" id="3.30.420.10">
    <property type="entry name" value="Ribonuclease H-like superfamily/Ribonuclease H"/>
    <property type="match status" value="1"/>
</dbReference>
<evidence type="ECO:0000313" key="2">
    <source>
        <dbReference type="Proteomes" id="UP001187531"/>
    </source>
</evidence>
<reference evidence="1" key="1">
    <citation type="submission" date="2023-07" db="EMBL/GenBank/DDBJ databases">
        <title>Chromosome-level genome assembly of Artemia franciscana.</title>
        <authorList>
            <person name="Jo E."/>
        </authorList>
    </citation>
    <scope>NUCLEOTIDE SEQUENCE</scope>
    <source>
        <tissue evidence="1">Whole body</tissue>
    </source>
</reference>
<dbReference type="Proteomes" id="UP001187531">
    <property type="component" value="Unassembled WGS sequence"/>
</dbReference>